<proteinExistence type="predicted"/>
<dbReference type="EMBL" id="CP101989">
    <property type="protein sequence ID" value="UUI65568.1"/>
    <property type="molecule type" value="Genomic_DNA"/>
</dbReference>
<evidence type="ECO:0000313" key="3">
    <source>
        <dbReference type="Proteomes" id="UP001317322"/>
    </source>
</evidence>
<sequence>MGVTDHRGGRLGARRTDDWTEVTLLAALEVLEASRGSRLRYTAVFAERRRREKAEHRRQPTRGDSQALHRAEWFKDVDEAARRQPSRREIRRARG</sequence>
<accession>A0ABY5K709</accession>
<dbReference type="Proteomes" id="UP001317322">
    <property type="component" value="Chromosome"/>
</dbReference>
<protein>
    <submittedName>
        <fullName evidence="2">Uncharacterized protein</fullName>
    </submittedName>
</protein>
<organism evidence="2 3">
    <name type="scientific">Cellulomonas wangsupingiae</name>
    <dbReference type="NCBI Taxonomy" id="2968085"/>
    <lineage>
        <taxon>Bacteria</taxon>
        <taxon>Bacillati</taxon>
        <taxon>Actinomycetota</taxon>
        <taxon>Actinomycetes</taxon>
        <taxon>Micrococcales</taxon>
        <taxon>Cellulomonadaceae</taxon>
        <taxon>Cellulomonas</taxon>
    </lineage>
</organism>
<feature type="region of interest" description="Disordered" evidence="1">
    <location>
        <begin position="48"/>
        <end position="70"/>
    </location>
</feature>
<evidence type="ECO:0000313" key="2">
    <source>
        <dbReference type="EMBL" id="UUI65568.1"/>
    </source>
</evidence>
<name>A0ABY5K709_9CELL</name>
<evidence type="ECO:0000256" key="1">
    <source>
        <dbReference type="SAM" id="MobiDB-lite"/>
    </source>
</evidence>
<gene>
    <name evidence="2" type="ORF">NP075_02175</name>
</gene>
<keyword evidence="3" id="KW-1185">Reference proteome</keyword>
<feature type="compositionally biased region" description="Basic and acidic residues" evidence="1">
    <location>
        <begin position="48"/>
        <end position="58"/>
    </location>
</feature>
<reference evidence="2 3" key="1">
    <citation type="submission" date="2022-07" db="EMBL/GenBank/DDBJ databases">
        <title>Novel species in genus cellulomonas.</title>
        <authorList>
            <person name="Ye L."/>
        </authorList>
    </citation>
    <scope>NUCLEOTIDE SEQUENCE [LARGE SCALE GENOMIC DNA]</scope>
    <source>
        <strain evidence="3">zg-Y908</strain>
    </source>
</reference>
<dbReference type="RefSeq" id="WP_227564865.1">
    <property type="nucleotide sequence ID" value="NZ_CP101989.1"/>
</dbReference>